<evidence type="ECO:0000313" key="5">
    <source>
        <dbReference type="RefSeq" id="XP_034235155.1"/>
    </source>
</evidence>
<keyword evidence="2" id="KW-0732">Signal</keyword>
<dbReference type="Pfam" id="PF00135">
    <property type="entry name" value="COesterase"/>
    <property type="match status" value="1"/>
</dbReference>
<gene>
    <name evidence="5" type="primary">LOC117641713</name>
</gene>
<protein>
    <submittedName>
        <fullName evidence="5">Juvenile hormone esterase-like</fullName>
    </submittedName>
</protein>
<evidence type="ECO:0000259" key="3">
    <source>
        <dbReference type="Pfam" id="PF00135"/>
    </source>
</evidence>
<dbReference type="InterPro" id="IPR029058">
    <property type="entry name" value="AB_hydrolase_fold"/>
</dbReference>
<dbReference type="KEGG" id="tpal:117641713"/>
<dbReference type="SUPFAM" id="SSF53474">
    <property type="entry name" value="alpha/beta-Hydrolases"/>
    <property type="match status" value="1"/>
</dbReference>
<evidence type="ECO:0000256" key="2">
    <source>
        <dbReference type="SAM" id="SignalP"/>
    </source>
</evidence>
<evidence type="ECO:0000313" key="4">
    <source>
        <dbReference type="Proteomes" id="UP000515158"/>
    </source>
</evidence>
<dbReference type="Gene3D" id="3.40.50.1820">
    <property type="entry name" value="alpha/beta hydrolase"/>
    <property type="match status" value="1"/>
</dbReference>
<feature type="chain" id="PRO_5028461312" evidence="2">
    <location>
        <begin position="34"/>
        <end position="675"/>
    </location>
</feature>
<dbReference type="InParanoid" id="A0A6P8YE28"/>
<dbReference type="GeneID" id="117641713"/>
<keyword evidence="4" id="KW-1185">Reference proteome</keyword>
<dbReference type="PANTHER" id="PTHR11559">
    <property type="entry name" value="CARBOXYLESTERASE"/>
    <property type="match status" value="1"/>
</dbReference>
<sequence length="675" mass="73707">MSGSSGSMWGARPRRPSPALLLLPLLLVLEAHGADILHVHAHDLKGEDGPEVRVEQGTLRGVWVLGAAGTDVKFAAFRGIPYAAPPVGPLRFKGPRPAPAWSGVRDAVAEGPLCPQGHPDSPEGVSGREDCLYLNVYSPREALVDEAGDTTESPEDLTTSTVPPTVTASREDTAFNETRTTTPRAPRALLPVIFFLHGVGGWFHKGSAGAMDLGPELLLQHGVVVVTPSYRLGPLGFASLDTTGVPGNAALKDVLAALRWVRRHAALFGADPTRVTVAGHGAGAALAHYLTLVPAAKGLAHAAILQSGSALNQWAFTQDHVRYATELAARIDPDGVGLNDTQDVEAVLRAATVDQLMRAYEEVRVAAPSRDHRVNFLPFTPSPERRVQGQGQDDDEEVFLPHDPEYLVVNRAVPSVPVLMGITSQEALLRFCNLKWDLFPERMEIYNTELQHLLPLNLWPSDDTAALFSVPPVHNLTSANAEDAPPPNYPSELRDIADQVREEYFGGANITNSSQQVVELLNDVSFNADIQRLAIRRVQAAAQPTYLYRFNVEDEYNLGRARRRLDRPGAVHTDEMGYLWRVEGLGQNVTADSLAALTLRRLTTMWTNFVKTASPVPEPSDLLPEKWPPTESDTLPNQVFLDISEKLQLKVEPLGGHHMNFWRIVYRNLRNGGGL</sequence>
<reference evidence="5" key="1">
    <citation type="submission" date="2025-08" db="UniProtKB">
        <authorList>
            <consortium name="RefSeq"/>
        </authorList>
    </citation>
    <scope>IDENTIFICATION</scope>
    <source>
        <tissue evidence="5">Total insect</tissue>
    </source>
</reference>
<dbReference type="PROSITE" id="PS00941">
    <property type="entry name" value="CARBOXYLESTERASE_B_2"/>
    <property type="match status" value="1"/>
</dbReference>
<feature type="signal peptide" evidence="2">
    <location>
        <begin position="1"/>
        <end position="33"/>
    </location>
</feature>
<feature type="domain" description="Carboxylesterase type B" evidence="3">
    <location>
        <begin position="49"/>
        <end position="662"/>
    </location>
</feature>
<dbReference type="AlphaFoldDB" id="A0A6P8YE28"/>
<dbReference type="InterPro" id="IPR002018">
    <property type="entry name" value="CarbesteraseB"/>
</dbReference>
<evidence type="ECO:0000256" key="1">
    <source>
        <dbReference type="ARBA" id="ARBA00023180"/>
    </source>
</evidence>
<dbReference type="InterPro" id="IPR050309">
    <property type="entry name" value="Type-B_Carboxylest/Lipase"/>
</dbReference>
<accession>A0A6P8YE28</accession>
<keyword evidence="1" id="KW-0325">Glycoprotein</keyword>
<organism evidence="5">
    <name type="scientific">Thrips palmi</name>
    <name type="common">Melon thrips</name>
    <dbReference type="NCBI Taxonomy" id="161013"/>
    <lineage>
        <taxon>Eukaryota</taxon>
        <taxon>Metazoa</taxon>
        <taxon>Ecdysozoa</taxon>
        <taxon>Arthropoda</taxon>
        <taxon>Hexapoda</taxon>
        <taxon>Insecta</taxon>
        <taxon>Pterygota</taxon>
        <taxon>Neoptera</taxon>
        <taxon>Paraneoptera</taxon>
        <taxon>Thysanoptera</taxon>
        <taxon>Terebrantia</taxon>
        <taxon>Thripoidea</taxon>
        <taxon>Thripidae</taxon>
        <taxon>Thrips</taxon>
    </lineage>
</organism>
<dbReference type="RefSeq" id="XP_034235155.1">
    <property type="nucleotide sequence ID" value="XM_034379264.1"/>
</dbReference>
<dbReference type="InterPro" id="IPR019819">
    <property type="entry name" value="Carboxylesterase_B_CS"/>
</dbReference>
<dbReference type="OrthoDB" id="6846267at2759"/>
<proteinExistence type="predicted"/>
<dbReference type="Proteomes" id="UP000515158">
    <property type="component" value="Unplaced"/>
</dbReference>
<name>A0A6P8YE28_THRPL</name>